<dbReference type="Pfam" id="PF02899">
    <property type="entry name" value="Phage_int_SAM_1"/>
    <property type="match status" value="1"/>
</dbReference>
<dbReference type="PROSITE" id="PS51900">
    <property type="entry name" value="CB"/>
    <property type="match status" value="1"/>
</dbReference>
<dbReference type="EMBL" id="JABDJR010000650">
    <property type="protein sequence ID" value="NNF08308.1"/>
    <property type="molecule type" value="Genomic_DNA"/>
</dbReference>
<dbReference type="PANTHER" id="PTHR30349">
    <property type="entry name" value="PHAGE INTEGRASE-RELATED"/>
    <property type="match status" value="1"/>
</dbReference>
<evidence type="ECO:0000256" key="1">
    <source>
        <dbReference type="ARBA" id="ARBA00004496"/>
    </source>
</evidence>
<feature type="active site" description="O-(3'-phospho-DNA)-tyrosine intermediate" evidence="10">
    <location>
        <position position="290"/>
    </location>
</feature>
<feature type="active site" evidence="10">
    <location>
        <position position="258"/>
    </location>
</feature>
<evidence type="ECO:0000256" key="6">
    <source>
        <dbReference type="ARBA" id="ARBA00022908"/>
    </source>
</evidence>
<comment type="similarity">
    <text evidence="10">Belongs to the 'phage' integrase family. XerC subfamily.</text>
</comment>
<dbReference type="Gene3D" id="1.10.443.10">
    <property type="entry name" value="Intergrase catalytic core"/>
    <property type="match status" value="1"/>
</dbReference>
<evidence type="ECO:0000259" key="11">
    <source>
        <dbReference type="PROSITE" id="PS51898"/>
    </source>
</evidence>
<evidence type="ECO:0000256" key="3">
    <source>
        <dbReference type="ARBA" id="ARBA00022490"/>
    </source>
</evidence>
<evidence type="ECO:0000256" key="2">
    <source>
        <dbReference type="ARBA" id="ARBA00010450"/>
    </source>
</evidence>
<dbReference type="GO" id="GO:0007059">
    <property type="term" value="P:chromosome segregation"/>
    <property type="evidence" value="ECO:0007669"/>
    <property type="project" value="UniProtKB-UniRule"/>
</dbReference>
<dbReference type="InterPro" id="IPR011932">
    <property type="entry name" value="Recomb_XerD"/>
</dbReference>
<dbReference type="NCBIfam" id="TIGR02225">
    <property type="entry name" value="recomb_XerD"/>
    <property type="match status" value="1"/>
</dbReference>
<name>A0A7Y2EH15_UNCEI</name>
<keyword evidence="4 10" id="KW-0132">Cell division</keyword>
<dbReference type="PANTHER" id="PTHR30349:SF81">
    <property type="entry name" value="TYROSINE RECOMBINASE XERC"/>
    <property type="match status" value="1"/>
</dbReference>
<comment type="subcellular location">
    <subcellularLocation>
        <location evidence="1 10">Cytoplasm</location>
    </subcellularLocation>
</comment>
<feature type="domain" description="Tyr recombinase" evidence="11">
    <location>
        <begin position="120"/>
        <end position="303"/>
    </location>
</feature>
<evidence type="ECO:0000256" key="10">
    <source>
        <dbReference type="HAMAP-Rule" id="MF_01808"/>
    </source>
</evidence>
<comment type="function">
    <text evidence="10">Site-specific tyrosine recombinase, which acts by catalyzing the cutting and rejoining of the recombining DNA molecules. The XerC-XerD complex is essential to convert dimers of the bacterial chromosome into monomers to permit their segregation at cell division. It also contributes to the segregational stability of plasmids.</text>
</comment>
<accession>A0A7Y2EH15</accession>
<evidence type="ECO:0000256" key="4">
    <source>
        <dbReference type="ARBA" id="ARBA00022618"/>
    </source>
</evidence>
<dbReference type="InterPro" id="IPR002104">
    <property type="entry name" value="Integrase_catalytic"/>
</dbReference>
<dbReference type="Gene3D" id="1.10.150.130">
    <property type="match status" value="1"/>
</dbReference>
<dbReference type="CDD" id="cd00798">
    <property type="entry name" value="INT_XerDC_C"/>
    <property type="match status" value="1"/>
</dbReference>
<dbReference type="HAMAP" id="MF_01808">
    <property type="entry name" value="Recomb_XerC_XerD"/>
    <property type="match status" value="1"/>
</dbReference>
<feature type="active site" evidence="10">
    <location>
        <position position="255"/>
    </location>
</feature>
<dbReference type="GO" id="GO:0009037">
    <property type="term" value="F:tyrosine-based site-specific recombinase activity"/>
    <property type="evidence" value="ECO:0007669"/>
    <property type="project" value="UniProtKB-UniRule"/>
</dbReference>
<dbReference type="InterPro" id="IPR044068">
    <property type="entry name" value="CB"/>
</dbReference>
<proteinExistence type="inferred from homology"/>
<feature type="domain" description="Core-binding (CB)" evidence="12">
    <location>
        <begin position="13"/>
        <end position="99"/>
    </location>
</feature>
<dbReference type="SUPFAM" id="SSF56349">
    <property type="entry name" value="DNA breaking-rejoining enzymes"/>
    <property type="match status" value="1"/>
</dbReference>
<dbReference type="GO" id="GO:0051301">
    <property type="term" value="P:cell division"/>
    <property type="evidence" value="ECO:0007669"/>
    <property type="project" value="UniProtKB-KW"/>
</dbReference>
<keyword evidence="3 10" id="KW-0963">Cytoplasm</keyword>
<dbReference type="GO" id="GO:0006313">
    <property type="term" value="P:DNA transposition"/>
    <property type="evidence" value="ECO:0007669"/>
    <property type="project" value="UniProtKB-UniRule"/>
</dbReference>
<keyword evidence="5 10" id="KW-0159">Chromosome partition</keyword>
<feature type="active site" evidence="10">
    <location>
        <position position="184"/>
    </location>
</feature>
<dbReference type="NCBIfam" id="NF001399">
    <property type="entry name" value="PRK00283.1"/>
    <property type="match status" value="1"/>
</dbReference>
<protein>
    <recommendedName>
        <fullName evidence="10">Tyrosine recombinase XerC</fullName>
    </recommendedName>
</protein>
<dbReference type="InterPro" id="IPR050090">
    <property type="entry name" value="Tyrosine_recombinase_XerCD"/>
</dbReference>
<comment type="subunit">
    <text evidence="10">Forms a cyclic heterotetrameric complex composed of two molecules of XerC and two molecules of XerD.</text>
</comment>
<evidence type="ECO:0000259" key="12">
    <source>
        <dbReference type="PROSITE" id="PS51900"/>
    </source>
</evidence>
<dbReference type="InterPro" id="IPR013762">
    <property type="entry name" value="Integrase-like_cat_sf"/>
</dbReference>
<gene>
    <name evidence="13" type="primary">xerD</name>
    <name evidence="10" type="synonym">xerC</name>
    <name evidence="13" type="ORF">HKN21_16215</name>
</gene>
<dbReference type="AlphaFoldDB" id="A0A7Y2EH15"/>
<dbReference type="InterPro" id="IPR011010">
    <property type="entry name" value="DNA_brk_join_enz"/>
</dbReference>
<evidence type="ECO:0000313" key="14">
    <source>
        <dbReference type="Proteomes" id="UP000547674"/>
    </source>
</evidence>
<evidence type="ECO:0000256" key="9">
    <source>
        <dbReference type="ARBA" id="ARBA00023306"/>
    </source>
</evidence>
<evidence type="ECO:0000256" key="7">
    <source>
        <dbReference type="ARBA" id="ARBA00023125"/>
    </source>
</evidence>
<dbReference type="PROSITE" id="PS51898">
    <property type="entry name" value="TYR_RECOMBINASE"/>
    <property type="match status" value="1"/>
</dbReference>
<keyword evidence="7 10" id="KW-0238">DNA-binding</keyword>
<reference evidence="13 14" key="1">
    <citation type="submission" date="2020-03" db="EMBL/GenBank/DDBJ databases">
        <title>Metabolic flexibility allows generalist bacteria to become dominant in a frequently disturbed ecosystem.</title>
        <authorList>
            <person name="Chen Y.-J."/>
            <person name="Leung P.M."/>
            <person name="Bay S.K."/>
            <person name="Hugenholtz P."/>
            <person name="Kessler A.J."/>
            <person name="Shelley G."/>
            <person name="Waite D.W."/>
            <person name="Cook P.L."/>
            <person name="Greening C."/>
        </authorList>
    </citation>
    <scope>NUCLEOTIDE SEQUENCE [LARGE SCALE GENOMIC DNA]</scope>
    <source>
        <strain evidence="13">SS_bin_28</strain>
    </source>
</reference>
<comment type="similarity">
    <text evidence="2">Belongs to the 'phage' integrase family. XerD subfamily.</text>
</comment>
<evidence type="ECO:0000256" key="5">
    <source>
        <dbReference type="ARBA" id="ARBA00022829"/>
    </source>
</evidence>
<dbReference type="Proteomes" id="UP000547674">
    <property type="component" value="Unassembled WGS sequence"/>
</dbReference>
<comment type="caution">
    <text evidence="13">The sequence shown here is derived from an EMBL/GenBank/DDBJ whole genome shotgun (WGS) entry which is preliminary data.</text>
</comment>
<organism evidence="13 14">
    <name type="scientific">Eiseniibacteriota bacterium</name>
    <dbReference type="NCBI Taxonomy" id="2212470"/>
    <lineage>
        <taxon>Bacteria</taxon>
        <taxon>Candidatus Eiseniibacteriota</taxon>
    </lineage>
</organism>
<dbReference type="GO" id="GO:0003677">
    <property type="term" value="F:DNA binding"/>
    <property type="evidence" value="ECO:0007669"/>
    <property type="project" value="UniProtKB-UniRule"/>
</dbReference>
<dbReference type="GO" id="GO:0005737">
    <property type="term" value="C:cytoplasm"/>
    <property type="evidence" value="ECO:0007669"/>
    <property type="project" value="UniProtKB-SubCell"/>
</dbReference>
<sequence>MMPPKAIDVTLSPKLEQSRDDFVSYLRFERRLAEHTIEAYATDLKDFFQWWDAKGKDDLTDISANHLEVYGQSLNKRGLARRTVSRRISCLRSFCSYQHRQGLLSADPTFNLETPKLSKDLPRVLSIDEIDQLLEAPDLAKPVGIRDRAVLELMYGSGLRVSEILNLPLDGLRLEEQFVLVTGKGNRERAVPLTAPSSRAIRNYLSEVRPGFTKKKDPGTVFVNYRGGKLSRMGLWRILNGYAKQAKLPEDFHPHVLRHSFATHLLEGGADLRVIQELLGHASVTTTEIYTHVDRGLLREVHQQFHPRP</sequence>
<dbReference type="Pfam" id="PF00589">
    <property type="entry name" value="Phage_integrase"/>
    <property type="match status" value="1"/>
</dbReference>
<keyword evidence="8 10" id="KW-0233">DNA recombination</keyword>
<dbReference type="InterPro" id="IPR010998">
    <property type="entry name" value="Integrase_recombinase_N"/>
</dbReference>
<feature type="active site" evidence="10">
    <location>
        <position position="281"/>
    </location>
</feature>
<keyword evidence="9 10" id="KW-0131">Cell cycle</keyword>
<dbReference type="InterPro" id="IPR004107">
    <property type="entry name" value="Integrase_SAM-like_N"/>
</dbReference>
<keyword evidence="6 10" id="KW-0229">DNA integration</keyword>
<evidence type="ECO:0000256" key="8">
    <source>
        <dbReference type="ARBA" id="ARBA00023172"/>
    </source>
</evidence>
<feature type="active site" evidence="10">
    <location>
        <position position="160"/>
    </location>
</feature>
<dbReference type="InterPro" id="IPR023009">
    <property type="entry name" value="Tyrosine_recombinase_XerC/XerD"/>
</dbReference>
<evidence type="ECO:0000313" key="13">
    <source>
        <dbReference type="EMBL" id="NNF08308.1"/>
    </source>
</evidence>